<evidence type="ECO:0000256" key="1">
    <source>
        <dbReference type="SAM" id="MobiDB-lite"/>
    </source>
</evidence>
<dbReference type="EMBL" id="JACVVK020000071">
    <property type="protein sequence ID" value="KAK7495895.1"/>
    <property type="molecule type" value="Genomic_DNA"/>
</dbReference>
<dbReference type="Proteomes" id="UP001519460">
    <property type="component" value="Unassembled WGS sequence"/>
</dbReference>
<name>A0ABD0L9M7_9CAEN</name>
<protein>
    <submittedName>
        <fullName evidence="2">Uncharacterized protein</fullName>
    </submittedName>
</protein>
<evidence type="ECO:0000313" key="2">
    <source>
        <dbReference type="EMBL" id="KAK7495895.1"/>
    </source>
</evidence>
<proteinExistence type="predicted"/>
<evidence type="ECO:0000313" key="3">
    <source>
        <dbReference type="Proteomes" id="UP001519460"/>
    </source>
</evidence>
<comment type="caution">
    <text evidence="2">The sequence shown here is derived from an EMBL/GenBank/DDBJ whole genome shotgun (WGS) entry which is preliminary data.</text>
</comment>
<feature type="non-terminal residue" evidence="2">
    <location>
        <position position="1"/>
    </location>
</feature>
<sequence length="75" mass="8717">TQKTSSPRGDVRKRKALVLNTFISTHVRSTAEGGRKKPSSTSSRHDFNTWSHQNLTNFENELIICYIDRSQRRRL</sequence>
<reference evidence="2 3" key="1">
    <citation type="journal article" date="2023" name="Sci. Data">
        <title>Genome assembly of the Korean intertidal mud-creeper Batillaria attramentaria.</title>
        <authorList>
            <person name="Patra A.K."/>
            <person name="Ho P.T."/>
            <person name="Jun S."/>
            <person name="Lee S.J."/>
            <person name="Kim Y."/>
            <person name="Won Y.J."/>
        </authorList>
    </citation>
    <scope>NUCLEOTIDE SEQUENCE [LARGE SCALE GENOMIC DNA]</scope>
    <source>
        <strain evidence="2">Wonlab-2016</strain>
    </source>
</reference>
<keyword evidence="3" id="KW-1185">Reference proteome</keyword>
<organism evidence="2 3">
    <name type="scientific">Batillaria attramentaria</name>
    <dbReference type="NCBI Taxonomy" id="370345"/>
    <lineage>
        <taxon>Eukaryota</taxon>
        <taxon>Metazoa</taxon>
        <taxon>Spiralia</taxon>
        <taxon>Lophotrochozoa</taxon>
        <taxon>Mollusca</taxon>
        <taxon>Gastropoda</taxon>
        <taxon>Caenogastropoda</taxon>
        <taxon>Sorbeoconcha</taxon>
        <taxon>Cerithioidea</taxon>
        <taxon>Batillariidae</taxon>
        <taxon>Batillaria</taxon>
    </lineage>
</organism>
<accession>A0ABD0L9M7</accession>
<dbReference type="AlphaFoldDB" id="A0ABD0L9M7"/>
<gene>
    <name evidence="2" type="ORF">BaRGS_00012885</name>
</gene>
<feature type="region of interest" description="Disordered" evidence="1">
    <location>
        <begin position="28"/>
        <end position="50"/>
    </location>
</feature>